<dbReference type="GO" id="GO:0000977">
    <property type="term" value="F:RNA polymerase II transcription regulatory region sequence-specific DNA binding"/>
    <property type="evidence" value="ECO:0007669"/>
    <property type="project" value="TreeGrafter"/>
</dbReference>
<sequence>MLFAAGTISVRVQVKPRFWLWVRSPEQGYATCGRPFTLCRYKTHTLASELLRYTALSLLLPSLQAALPSVPPDTKLSKLDVLVLATNYIAHLTETLDQGGTLTEHTQVKKVFTGFSAVPRCTFSACM</sequence>
<dbReference type="Proteomes" id="UP000472276">
    <property type="component" value="Unassembled WGS sequence"/>
</dbReference>
<dbReference type="PROSITE" id="PS50888">
    <property type="entry name" value="BHLH"/>
    <property type="match status" value="1"/>
</dbReference>
<accession>A0A668RAR8</accession>
<dbReference type="InterPro" id="IPR050283">
    <property type="entry name" value="E-box_TF_Regulators"/>
</dbReference>
<protein>
    <recommendedName>
        <fullName evidence="1">BHLH domain-containing protein</fullName>
    </recommendedName>
</protein>
<reference evidence="2" key="1">
    <citation type="submission" date="2025-08" db="UniProtKB">
        <authorList>
            <consortium name="Ensembl"/>
        </authorList>
    </citation>
    <scope>IDENTIFICATION</scope>
</reference>
<evidence type="ECO:0000313" key="3">
    <source>
        <dbReference type="Proteomes" id="UP000472276"/>
    </source>
</evidence>
<feature type="domain" description="BHLH" evidence="1">
    <location>
        <begin position="40"/>
        <end position="92"/>
    </location>
</feature>
<dbReference type="PANTHER" id="PTHR23349:SF58">
    <property type="entry name" value="TRANSCRIPTION FACTOR 23"/>
    <property type="match status" value="1"/>
</dbReference>
<reference evidence="2" key="2">
    <citation type="submission" date="2025-09" db="UniProtKB">
        <authorList>
            <consortium name="Ensembl"/>
        </authorList>
    </citation>
    <scope>IDENTIFICATION</scope>
</reference>
<dbReference type="GO" id="GO:0032502">
    <property type="term" value="P:developmental process"/>
    <property type="evidence" value="ECO:0007669"/>
    <property type="project" value="TreeGrafter"/>
</dbReference>
<dbReference type="InterPro" id="IPR011598">
    <property type="entry name" value="bHLH_dom"/>
</dbReference>
<proteinExistence type="predicted"/>
<dbReference type="GO" id="GO:0000981">
    <property type="term" value="F:DNA-binding transcription factor activity, RNA polymerase II-specific"/>
    <property type="evidence" value="ECO:0007669"/>
    <property type="project" value="TreeGrafter"/>
</dbReference>
<keyword evidence="3" id="KW-1185">Reference proteome</keyword>
<dbReference type="SUPFAM" id="SSF47459">
    <property type="entry name" value="HLH, helix-loop-helix DNA-binding domain"/>
    <property type="match status" value="1"/>
</dbReference>
<dbReference type="PANTHER" id="PTHR23349">
    <property type="entry name" value="BASIC HELIX-LOOP-HELIX TRANSCRIPTION FACTOR, TWIST"/>
    <property type="match status" value="1"/>
</dbReference>
<dbReference type="AlphaFoldDB" id="A0A668RAR8"/>
<dbReference type="Gene3D" id="4.10.280.10">
    <property type="entry name" value="Helix-loop-helix DNA-binding domain"/>
    <property type="match status" value="1"/>
</dbReference>
<dbReference type="InterPro" id="IPR036638">
    <property type="entry name" value="HLH_DNA-bd_sf"/>
</dbReference>
<gene>
    <name evidence="2" type="primary">TCF23</name>
</gene>
<evidence type="ECO:0000313" key="2">
    <source>
        <dbReference type="Ensembl" id="ENSOABP00000000087.1"/>
    </source>
</evidence>
<dbReference type="GO" id="GO:0046983">
    <property type="term" value="F:protein dimerization activity"/>
    <property type="evidence" value="ECO:0007669"/>
    <property type="project" value="InterPro"/>
</dbReference>
<dbReference type="Ensembl" id="ENSOABT00000000095.2">
    <property type="protein sequence ID" value="ENSOABP00000000087.1"/>
    <property type="gene ID" value="ENSOABG00000000085.2"/>
</dbReference>
<organism evidence="2 3">
    <name type="scientific">Oreochromis aureus</name>
    <name type="common">Israeli tilapia</name>
    <name type="synonym">Chromis aureus</name>
    <dbReference type="NCBI Taxonomy" id="47969"/>
    <lineage>
        <taxon>Eukaryota</taxon>
        <taxon>Metazoa</taxon>
        <taxon>Chordata</taxon>
        <taxon>Craniata</taxon>
        <taxon>Vertebrata</taxon>
        <taxon>Euteleostomi</taxon>
        <taxon>Actinopterygii</taxon>
        <taxon>Neopterygii</taxon>
        <taxon>Teleostei</taxon>
        <taxon>Neoteleostei</taxon>
        <taxon>Acanthomorphata</taxon>
        <taxon>Ovalentaria</taxon>
        <taxon>Cichlomorphae</taxon>
        <taxon>Cichliformes</taxon>
        <taxon>Cichlidae</taxon>
        <taxon>African cichlids</taxon>
        <taxon>Pseudocrenilabrinae</taxon>
        <taxon>Oreochromini</taxon>
        <taxon>Oreochromis</taxon>
    </lineage>
</organism>
<dbReference type="Pfam" id="PF00010">
    <property type="entry name" value="HLH"/>
    <property type="match status" value="1"/>
</dbReference>
<evidence type="ECO:0000259" key="1">
    <source>
        <dbReference type="PROSITE" id="PS50888"/>
    </source>
</evidence>
<name>A0A668RAR8_OREAU</name>